<feature type="transmembrane region" description="Helical" evidence="5">
    <location>
        <begin position="121"/>
        <end position="142"/>
    </location>
</feature>
<dbReference type="Gene3D" id="1.20.1070.10">
    <property type="entry name" value="Rhodopsin 7-helix transmembrane proteins"/>
    <property type="match status" value="1"/>
</dbReference>
<dbReference type="Proteomes" id="UP001519460">
    <property type="component" value="Unassembled WGS sequence"/>
</dbReference>
<dbReference type="EMBL" id="JACVVK020000135">
    <property type="protein sequence ID" value="KAK7489638.1"/>
    <property type="molecule type" value="Genomic_DNA"/>
</dbReference>
<dbReference type="PANTHER" id="PTHR46641:SF2">
    <property type="entry name" value="FMRFAMIDE RECEPTOR"/>
    <property type="match status" value="1"/>
</dbReference>
<keyword evidence="2 5" id="KW-0812">Transmembrane</keyword>
<evidence type="ECO:0000256" key="4">
    <source>
        <dbReference type="ARBA" id="ARBA00023136"/>
    </source>
</evidence>
<dbReference type="SUPFAM" id="SSF81321">
    <property type="entry name" value="Family A G protein-coupled receptor-like"/>
    <property type="match status" value="1"/>
</dbReference>
<dbReference type="InterPro" id="IPR000276">
    <property type="entry name" value="GPCR_Rhodpsn"/>
</dbReference>
<keyword evidence="8" id="KW-1185">Reference proteome</keyword>
<protein>
    <recommendedName>
        <fullName evidence="6">G-protein coupled receptors family 1 profile domain-containing protein</fullName>
    </recommendedName>
</protein>
<organism evidence="7 8">
    <name type="scientific">Batillaria attramentaria</name>
    <dbReference type="NCBI Taxonomy" id="370345"/>
    <lineage>
        <taxon>Eukaryota</taxon>
        <taxon>Metazoa</taxon>
        <taxon>Spiralia</taxon>
        <taxon>Lophotrochozoa</taxon>
        <taxon>Mollusca</taxon>
        <taxon>Gastropoda</taxon>
        <taxon>Caenogastropoda</taxon>
        <taxon>Sorbeoconcha</taxon>
        <taxon>Cerithioidea</taxon>
        <taxon>Batillariidae</taxon>
        <taxon>Batillaria</taxon>
    </lineage>
</organism>
<sequence length="336" mass="37839">MNVTSNSVNVTGVSNVTEWPAGEDGYYYDYDYADPCGLHDRGSWLHRIVKPVVYSTGIVGIVLTVVVLSRKTMCTSTNCYLTALAIADLIILLVLSAQIVMEQGIDCQPLQESLLTAIDHVLVIVNNIALFASVWLTVMLAVERYIAICHPLQAMTICTTTRARALIAAIFIIAVIIRAPNFWDFTLRHQRFLTPDNVTMEQAVLEWQHDAYNMPVYTLIVSGIMAGLLPLLALAGLNIRLVVEIRQSTRYLRYHLAADSRIQSVFHDVALINLAIKSACNFILYCWFSEKFWNTFKQIFCLRHCLPEQPLVRNGHTNGNTNNHRPSCFVTRETTC</sequence>
<evidence type="ECO:0000313" key="8">
    <source>
        <dbReference type="Proteomes" id="UP001519460"/>
    </source>
</evidence>
<dbReference type="GO" id="GO:0016020">
    <property type="term" value="C:membrane"/>
    <property type="evidence" value="ECO:0007669"/>
    <property type="project" value="UniProtKB-SubCell"/>
</dbReference>
<feature type="domain" description="G-protein coupled receptors family 1 profile" evidence="6">
    <location>
        <begin position="60"/>
        <end position="250"/>
    </location>
</feature>
<comment type="caution">
    <text evidence="7">The sequence shown here is derived from an EMBL/GenBank/DDBJ whole genome shotgun (WGS) entry which is preliminary data.</text>
</comment>
<comment type="subcellular location">
    <subcellularLocation>
        <location evidence="1">Membrane</location>
    </subcellularLocation>
</comment>
<dbReference type="PRINTS" id="PR00237">
    <property type="entry name" value="GPCRRHODOPSN"/>
</dbReference>
<evidence type="ECO:0000256" key="5">
    <source>
        <dbReference type="SAM" id="Phobius"/>
    </source>
</evidence>
<keyword evidence="3 5" id="KW-1133">Transmembrane helix</keyword>
<dbReference type="PANTHER" id="PTHR46641">
    <property type="entry name" value="FMRFAMIDE RECEPTOR-RELATED"/>
    <property type="match status" value="1"/>
</dbReference>
<proteinExistence type="predicted"/>
<feature type="transmembrane region" description="Helical" evidence="5">
    <location>
        <begin position="80"/>
        <end position="101"/>
    </location>
</feature>
<dbReference type="CDD" id="cd14978">
    <property type="entry name" value="7tmA_FMRFamide_R-like"/>
    <property type="match status" value="1"/>
</dbReference>
<evidence type="ECO:0000256" key="3">
    <source>
        <dbReference type="ARBA" id="ARBA00022989"/>
    </source>
</evidence>
<gene>
    <name evidence="7" type="ORF">BaRGS_00019033</name>
</gene>
<evidence type="ECO:0000256" key="1">
    <source>
        <dbReference type="ARBA" id="ARBA00004370"/>
    </source>
</evidence>
<feature type="transmembrane region" description="Helical" evidence="5">
    <location>
        <begin position="216"/>
        <end position="243"/>
    </location>
</feature>
<evidence type="ECO:0000313" key="7">
    <source>
        <dbReference type="EMBL" id="KAK7489638.1"/>
    </source>
</evidence>
<dbReference type="Pfam" id="PF00001">
    <property type="entry name" value="7tm_1"/>
    <property type="match status" value="1"/>
</dbReference>
<dbReference type="InterPro" id="IPR052954">
    <property type="entry name" value="GPCR-Ligand_Int"/>
</dbReference>
<dbReference type="AlphaFoldDB" id="A0ABD0KQV5"/>
<dbReference type="InterPro" id="IPR017452">
    <property type="entry name" value="GPCR_Rhodpsn_7TM"/>
</dbReference>
<feature type="transmembrane region" description="Helical" evidence="5">
    <location>
        <begin position="163"/>
        <end position="183"/>
    </location>
</feature>
<accession>A0ABD0KQV5</accession>
<keyword evidence="4 5" id="KW-0472">Membrane</keyword>
<reference evidence="7 8" key="1">
    <citation type="journal article" date="2023" name="Sci. Data">
        <title>Genome assembly of the Korean intertidal mud-creeper Batillaria attramentaria.</title>
        <authorList>
            <person name="Patra A.K."/>
            <person name="Ho P.T."/>
            <person name="Jun S."/>
            <person name="Lee S.J."/>
            <person name="Kim Y."/>
            <person name="Won Y.J."/>
        </authorList>
    </citation>
    <scope>NUCLEOTIDE SEQUENCE [LARGE SCALE GENOMIC DNA]</scope>
    <source>
        <strain evidence="7">Wonlab-2016</strain>
    </source>
</reference>
<feature type="transmembrane region" description="Helical" evidence="5">
    <location>
        <begin position="48"/>
        <end position="68"/>
    </location>
</feature>
<name>A0ABD0KQV5_9CAEN</name>
<dbReference type="PROSITE" id="PS50262">
    <property type="entry name" value="G_PROTEIN_RECEP_F1_2"/>
    <property type="match status" value="1"/>
</dbReference>
<evidence type="ECO:0000259" key="6">
    <source>
        <dbReference type="PROSITE" id="PS50262"/>
    </source>
</evidence>
<evidence type="ECO:0000256" key="2">
    <source>
        <dbReference type="ARBA" id="ARBA00022692"/>
    </source>
</evidence>